<organism evidence="4 5">
    <name type="scientific">Sulfurimonas lithotrophica</name>
    <dbReference type="NCBI Taxonomy" id="2590022"/>
    <lineage>
        <taxon>Bacteria</taxon>
        <taxon>Pseudomonadati</taxon>
        <taxon>Campylobacterota</taxon>
        <taxon>Epsilonproteobacteria</taxon>
        <taxon>Campylobacterales</taxon>
        <taxon>Sulfurimonadaceae</taxon>
        <taxon>Sulfurimonas</taxon>
    </lineage>
</organism>
<keyword evidence="4" id="KW-0378">Hydrolase</keyword>
<dbReference type="InterPro" id="IPR006054">
    <property type="entry name" value="DnaQ"/>
</dbReference>
<evidence type="ECO:0000259" key="3">
    <source>
        <dbReference type="SMART" id="SM00479"/>
    </source>
</evidence>
<comment type="subunit">
    <text evidence="2">DNA polymerase III contains a core (composed of alpha, epsilon and theta chains) that associates with a tau subunit. This core dimerizes to form the POLIII' complex. PolIII' associates with the gamma complex (composed of gamma, delta, delta', psi and chi chains) and with the beta chain to form the complete DNA polymerase III complex.</text>
</comment>
<dbReference type="InterPro" id="IPR013520">
    <property type="entry name" value="Ribonucl_H"/>
</dbReference>
<feature type="domain" description="Exonuclease" evidence="3">
    <location>
        <begin position="34"/>
        <end position="207"/>
    </location>
</feature>
<comment type="function">
    <text evidence="1">DNA polymerase III is a complex, multichain enzyme responsible for most of the replicative synthesis in bacteria. The epsilon subunit contain the editing function and is a proofreading 3'-5' exonuclease.</text>
</comment>
<dbReference type="SMART" id="SM00479">
    <property type="entry name" value="EXOIII"/>
    <property type="match status" value="1"/>
</dbReference>
<dbReference type="CDD" id="cd06127">
    <property type="entry name" value="DEDDh"/>
    <property type="match status" value="1"/>
</dbReference>
<dbReference type="RefSeq" id="WP_152306866.1">
    <property type="nucleotide sequence ID" value="NZ_CP043617.1"/>
</dbReference>
<dbReference type="InterPro" id="IPR012337">
    <property type="entry name" value="RNaseH-like_sf"/>
</dbReference>
<dbReference type="EMBL" id="CP043617">
    <property type="protein sequence ID" value="QFR48923.1"/>
    <property type="molecule type" value="Genomic_DNA"/>
</dbReference>
<dbReference type="InterPro" id="IPR036397">
    <property type="entry name" value="RNaseH_sf"/>
</dbReference>
<dbReference type="GO" id="GO:0008408">
    <property type="term" value="F:3'-5' exonuclease activity"/>
    <property type="evidence" value="ECO:0007669"/>
    <property type="project" value="TreeGrafter"/>
</dbReference>
<dbReference type="KEGG" id="sulg:FJR48_03980"/>
<dbReference type="GO" id="GO:0005829">
    <property type="term" value="C:cytosol"/>
    <property type="evidence" value="ECO:0007669"/>
    <property type="project" value="TreeGrafter"/>
</dbReference>
<dbReference type="Gene3D" id="3.30.420.10">
    <property type="entry name" value="Ribonuclease H-like superfamily/Ribonuclease H"/>
    <property type="match status" value="1"/>
</dbReference>
<sequence>MFDNFFRELSKKRDFKRLKDKKYEFLFEEDNSGEYVVFDTETTGLNPKKDDILSIGAVKIKDNKILTSQTFEMFVQNYCDISSESKKIHGIREVDLINAQTTLEVIPKFLEFIGSRPLVGYYLEFDVAMINKYVKPMLGIKLPNKQIEVSEIYYNQKIEFIPQGNIDLKFDTILQNCGIPNMGAHNAVNDAIMTAMIYLKLIKGNNNVR</sequence>
<dbReference type="Proteomes" id="UP000326944">
    <property type="component" value="Chromosome"/>
</dbReference>
<dbReference type="GO" id="GO:0003677">
    <property type="term" value="F:DNA binding"/>
    <property type="evidence" value="ECO:0007669"/>
    <property type="project" value="InterPro"/>
</dbReference>
<dbReference type="NCBIfam" id="NF006601">
    <property type="entry name" value="PRK09145.1"/>
    <property type="match status" value="1"/>
</dbReference>
<evidence type="ECO:0000313" key="4">
    <source>
        <dbReference type="EMBL" id="QFR48923.1"/>
    </source>
</evidence>
<name>A0A5P8NZQ7_9BACT</name>
<keyword evidence="4" id="KW-0540">Nuclease</keyword>
<evidence type="ECO:0000256" key="1">
    <source>
        <dbReference type="ARBA" id="ARBA00025483"/>
    </source>
</evidence>
<keyword evidence="4" id="KW-0269">Exonuclease</keyword>
<proteinExistence type="predicted"/>
<dbReference type="AlphaFoldDB" id="A0A5P8NZQ7"/>
<dbReference type="FunFam" id="3.30.420.10:FF:000045">
    <property type="entry name" value="3'-5' exonuclease DinG"/>
    <property type="match status" value="1"/>
</dbReference>
<reference evidence="4 5" key="1">
    <citation type="submission" date="2019-09" db="EMBL/GenBank/DDBJ databases">
        <title>Sulfurimonas gotlandica sp. nov., a chemoautotrophic and psychrotolerant epsilonproteobacterium isolated from a pelagic redoxcline, and an emended description of the genus Sulfurimonas.</title>
        <authorList>
            <person name="Wang S."/>
            <person name="Jiang L."/>
            <person name="Shao S."/>
        </authorList>
    </citation>
    <scope>NUCLEOTIDE SEQUENCE [LARGE SCALE GENOMIC DNA]</scope>
    <source>
        <strain evidence="4 5">GYSZ_1</strain>
    </source>
</reference>
<dbReference type="Pfam" id="PF00929">
    <property type="entry name" value="RNase_T"/>
    <property type="match status" value="1"/>
</dbReference>
<dbReference type="PANTHER" id="PTHR30231:SF7">
    <property type="entry name" value="BLR4117 PROTEIN"/>
    <property type="match status" value="1"/>
</dbReference>
<protein>
    <submittedName>
        <fullName evidence="4">3'-5' exonuclease</fullName>
    </submittedName>
</protein>
<dbReference type="SUPFAM" id="SSF53098">
    <property type="entry name" value="Ribonuclease H-like"/>
    <property type="match status" value="1"/>
</dbReference>
<dbReference type="NCBIfam" id="TIGR00573">
    <property type="entry name" value="dnaq"/>
    <property type="match status" value="1"/>
</dbReference>
<dbReference type="OrthoDB" id="5497329at2"/>
<accession>A0A5P8NZQ7</accession>
<gene>
    <name evidence="4" type="ORF">FJR48_03980</name>
</gene>
<evidence type="ECO:0000313" key="5">
    <source>
        <dbReference type="Proteomes" id="UP000326944"/>
    </source>
</evidence>
<evidence type="ECO:0000256" key="2">
    <source>
        <dbReference type="ARBA" id="ARBA00026073"/>
    </source>
</evidence>
<dbReference type="GO" id="GO:0006260">
    <property type="term" value="P:DNA replication"/>
    <property type="evidence" value="ECO:0007669"/>
    <property type="project" value="InterPro"/>
</dbReference>
<keyword evidence="5" id="KW-1185">Reference proteome</keyword>
<dbReference type="PANTHER" id="PTHR30231">
    <property type="entry name" value="DNA POLYMERASE III SUBUNIT EPSILON"/>
    <property type="match status" value="1"/>
</dbReference>
<dbReference type="GO" id="GO:0003887">
    <property type="term" value="F:DNA-directed DNA polymerase activity"/>
    <property type="evidence" value="ECO:0007669"/>
    <property type="project" value="InterPro"/>
</dbReference>